<protein>
    <recommendedName>
        <fullName evidence="3">UTP--glucose-1-phosphate uridylyltransferase</fullName>
        <ecNumber evidence="2">2.7.7.9</ecNumber>
    </recommendedName>
    <alternativeName>
        <fullName evidence="6">Alpha-D-glucosyl-1-phosphate uridylyltransferase</fullName>
    </alternativeName>
    <alternativeName>
        <fullName evidence="7">UDP-glucose pyrophosphorylase</fullName>
    </alternativeName>
    <alternativeName>
        <fullName evidence="8">Uridine diphosphoglucose pyrophosphorylase</fullName>
    </alternativeName>
</protein>
<keyword evidence="5 11" id="KW-0548">Nucleotidyltransferase</keyword>
<dbReference type="GO" id="GO:0006011">
    <property type="term" value="P:UDP-alpha-D-glucose metabolic process"/>
    <property type="evidence" value="ECO:0007669"/>
    <property type="project" value="InterPro"/>
</dbReference>
<comment type="catalytic activity">
    <reaction evidence="9">
        <text>alpha-D-glucose 1-phosphate + UTP + H(+) = UDP-alpha-D-glucose + diphosphate</text>
        <dbReference type="Rhea" id="RHEA:19889"/>
        <dbReference type="ChEBI" id="CHEBI:15378"/>
        <dbReference type="ChEBI" id="CHEBI:33019"/>
        <dbReference type="ChEBI" id="CHEBI:46398"/>
        <dbReference type="ChEBI" id="CHEBI:58601"/>
        <dbReference type="ChEBI" id="CHEBI:58885"/>
        <dbReference type="EC" id="2.7.7.9"/>
    </reaction>
</comment>
<comment type="similarity">
    <text evidence="1">Belongs to the UDPGP type 2 family.</text>
</comment>
<dbReference type="EC" id="2.7.7.9" evidence="2"/>
<dbReference type="SUPFAM" id="SSF53448">
    <property type="entry name" value="Nucleotide-diphospho-sugar transferases"/>
    <property type="match status" value="1"/>
</dbReference>
<organism evidence="11 12">
    <name type="scientific">Bdellovibrio bacteriovorus</name>
    <dbReference type="NCBI Taxonomy" id="959"/>
    <lineage>
        <taxon>Bacteria</taxon>
        <taxon>Pseudomonadati</taxon>
        <taxon>Bdellovibrionota</taxon>
        <taxon>Bdellovibrionia</taxon>
        <taxon>Bdellovibrionales</taxon>
        <taxon>Pseudobdellovibrionaceae</taxon>
        <taxon>Bdellovibrio</taxon>
    </lineage>
</organism>
<evidence type="ECO:0000256" key="7">
    <source>
        <dbReference type="ARBA" id="ARBA00031959"/>
    </source>
</evidence>
<evidence type="ECO:0000256" key="2">
    <source>
        <dbReference type="ARBA" id="ARBA00012415"/>
    </source>
</evidence>
<evidence type="ECO:0000259" key="10">
    <source>
        <dbReference type="Pfam" id="PF00483"/>
    </source>
</evidence>
<dbReference type="InterPro" id="IPR005835">
    <property type="entry name" value="NTP_transferase_dom"/>
</dbReference>
<name>A0A150WQV5_BDEBC</name>
<dbReference type="Gene3D" id="3.90.550.10">
    <property type="entry name" value="Spore Coat Polysaccharide Biosynthesis Protein SpsA, Chain A"/>
    <property type="match status" value="1"/>
</dbReference>
<dbReference type="CDD" id="cd02541">
    <property type="entry name" value="UGPase_prokaryotic"/>
    <property type="match status" value="1"/>
</dbReference>
<evidence type="ECO:0000256" key="1">
    <source>
        <dbReference type="ARBA" id="ARBA00006890"/>
    </source>
</evidence>
<evidence type="ECO:0000256" key="4">
    <source>
        <dbReference type="ARBA" id="ARBA00022679"/>
    </source>
</evidence>
<evidence type="ECO:0000313" key="11">
    <source>
        <dbReference type="EMBL" id="KYG66585.1"/>
    </source>
</evidence>
<evidence type="ECO:0000256" key="5">
    <source>
        <dbReference type="ARBA" id="ARBA00022695"/>
    </source>
</evidence>
<dbReference type="PANTHER" id="PTHR43197:SF1">
    <property type="entry name" value="UTP--GLUCOSE-1-PHOSPHATE URIDYLYLTRANSFERASE"/>
    <property type="match status" value="1"/>
</dbReference>
<keyword evidence="4 11" id="KW-0808">Transferase</keyword>
<dbReference type="Pfam" id="PF00483">
    <property type="entry name" value="NTP_transferase"/>
    <property type="match status" value="1"/>
</dbReference>
<evidence type="ECO:0000313" key="12">
    <source>
        <dbReference type="Proteomes" id="UP000075320"/>
    </source>
</evidence>
<dbReference type="OrthoDB" id="5289622at2"/>
<proteinExistence type="inferred from homology"/>
<reference evidence="11 12" key="1">
    <citation type="submission" date="2016-03" db="EMBL/GenBank/DDBJ databases">
        <authorList>
            <person name="Ploux O."/>
        </authorList>
    </citation>
    <scope>NUCLEOTIDE SEQUENCE [LARGE SCALE GENOMIC DNA]</scope>
    <source>
        <strain evidence="11 12">R0</strain>
    </source>
</reference>
<dbReference type="InterPro" id="IPR029044">
    <property type="entry name" value="Nucleotide-diphossugar_trans"/>
</dbReference>
<dbReference type="InterPro" id="IPR005771">
    <property type="entry name" value="GalU_uridylyltTrfase_bac/arc"/>
</dbReference>
<evidence type="ECO:0000256" key="6">
    <source>
        <dbReference type="ARBA" id="ARBA00031455"/>
    </source>
</evidence>
<sequence length="295" mass="32277">MSKIRKAIIPAAGLGTRFLPATKTVPKEMLTIVDAPIILYVIEEAVAAGIEDIVLVAGRGKHAIEDFFDTSYELEDKLAKDGKEKLLERVTRVRDRANIISIRQKHALGLGHAVLCGLPIIGKDPFAVLLGDEITMGFHGEPNVTAQLVSSFEETNTSTISVMKVSEKDVSKYGIAEVEEKSGAPYFKVNSLIEKPKPSETSSRWALPGRYAFDNAIMDILQTATAGLNGEIQLTDSMKVLCQSKGLNAMTFTAKRYDAGDKLGYLQANIELALQNPEFGQELKSYISELAQSWK</sequence>
<dbReference type="AlphaFoldDB" id="A0A150WQV5"/>
<gene>
    <name evidence="11" type="ORF">AZI86_05940</name>
</gene>
<keyword evidence="12" id="KW-1185">Reference proteome</keyword>
<dbReference type="GO" id="GO:0003983">
    <property type="term" value="F:UTP:glucose-1-phosphate uridylyltransferase activity"/>
    <property type="evidence" value="ECO:0007669"/>
    <property type="project" value="UniProtKB-EC"/>
</dbReference>
<accession>A0A150WQV5</accession>
<dbReference type="PANTHER" id="PTHR43197">
    <property type="entry name" value="UTP--GLUCOSE-1-PHOSPHATE URIDYLYLTRANSFERASE"/>
    <property type="match status" value="1"/>
</dbReference>
<dbReference type="Proteomes" id="UP000075320">
    <property type="component" value="Unassembled WGS sequence"/>
</dbReference>
<dbReference type="EMBL" id="LUKE01000001">
    <property type="protein sequence ID" value="KYG66585.1"/>
    <property type="molecule type" value="Genomic_DNA"/>
</dbReference>
<evidence type="ECO:0000256" key="9">
    <source>
        <dbReference type="ARBA" id="ARBA00048128"/>
    </source>
</evidence>
<comment type="caution">
    <text evidence="11">The sequence shown here is derived from an EMBL/GenBank/DDBJ whole genome shotgun (WGS) entry which is preliminary data.</text>
</comment>
<evidence type="ECO:0000256" key="8">
    <source>
        <dbReference type="ARBA" id="ARBA00032341"/>
    </source>
</evidence>
<evidence type="ECO:0000256" key="3">
    <source>
        <dbReference type="ARBA" id="ARBA00019048"/>
    </source>
</evidence>
<feature type="domain" description="Nucleotidyl transferase" evidence="10">
    <location>
        <begin position="6"/>
        <end position="271"/>
    </location>
</feature>
<dbReference type="RefSeq" id="WP_061834149.1">
    <property type="nucleotide sequence ID" value="NZ_LUKE01000001.1"/>
</dbReference>